<accession>A0A8T9SWS6</accession>
<dbReference type="KEGG" id="haei:MUN82_16930"/>
<proteinExistence type="predicted"/>
<keyword evidence="2" id="KW-1185">Reference proteome</keyword>
<dbReference type="Proteomes" id="UP000829925">
    <property type="component" value="Chromosome"/>
</dbReference>
<dbReference type="EMBL" id="CP095053">
    <property type="protein sequence ID" value="UOR04620.1"/>
    <property type="molecule type" value="Genomic_DNA"/>
</dbReference>
<protein>
    <submittedName>
        <fullName evidence="1">Uncharacterized protein</fullName>
    </submittedName>
</protein>
<name>A0A8T9SWS6_9BACT</name>
<sequence length="105" mass="12183">MSLPSYRRILRAPTLFWQTNQPGMLCPTQALRVMIEVFKTNVRTRRHAQQLVHQIHTTFAHYRANFDLDDCDRILRVECASGFVLPSCLIKLLRDAGFQAEVLPE</sequence>
<gene>
    <name evidence="1" type="ORF">MUN82_16930</name>
</gene>
<dbReference type="RefSeq" id="WP_245092366.1">
    <property type="nucleotide sequence ID" value="NZ_CP095053.1"/>
</dbReference>
<organism evidence="1 2">
    <name type="scientific">Hymenobacter aerilatus</name>
    <dbReference type="NCBI Taxonomy" id="2932251"/>
    <lineage>
        <taxon>Bacteria</taxon>
        <taxon>Pseudomonadati</taxon>
        <taxon>Bacteroidota</taxon>
        <taxon>Cytophagia</taxon>
        <taxon>Cytophagales</taxon>
        <taxon>Hymenobacteraceae</taxon>
        <taxon>Hymenobacter</taxon>
    </lineage>
</organism>
<evidence type="ECO:0000313" key="2">
    <source>
        <dbReference type="Proteomes" id="UP000829925"/>
    </source>
</evidence>
<evidence type="ECO:0000313" key="1">
    <source>
        <dbReference type="EMBL" id="UOR04620.1"/>
    </source>
</evidence>
<dbReference type="AlphaFoldDB" id="A0A8T9SWS6"/>
<reference evidence="1 2" key="1">
    <citation type="submission" date="2022-04" db="EMBL/GenBank/DDBJ databases">
        <title>Hymenobacter sp. isolated from the air.</title>
        <authorList>
            <person name="Won M."/>
            <person name="Lee C.-M."/>
            <person name="Woen H.-Y."/>
            <person name="Kwon S.-W."/>
        </authorList>
    </citation>
    <scope>NUCLEOTIDE SEQUENCE [LARGE SCALE GENOMIC DNA]</scope>
    <source>
        <strain evidence="2">5413 J-13</strain>
    </source>
</reference>